<keyword evidence="2" id="KW-1185">Reference proteome</keyword>
<proteinExistence type="predicted"/>
<evidence type="ECO:0000313" key="1">
    <source>
        <dbReference type="EMBL" id="KRX14891.1"/>
    </source>
</evidence>
<dbReference type="AlphaFoldDB" id="A0A0V0RK64"/>
<gene>
    <name evidence="1" type="ORF">T07_14789</name>
</gene>
<dbReference type="EMBL" id="JYDL01000147">
    <property type="protein sequence ID" value="KRX14891.1"/>
    <property type="molecule type" value="Genomic_DNA"/>
</dbReference>
<sequence length="94" mass="11309">MTQENIPKNKRLIINIYQMKIFQSVYKEMLFNSKNLICVIEYGRKKQPTLHSTKGIVNNISDEMQMKSYESSVRKFANQQAETYEDYKDKFCYY</sequence>
<accession>A0A0V0RK64</accession>
<name>A0A0V0RK64_9BILA</name>
<evidence type="ECO:0000313" key="2">
    <source>
        <dbReference type="Proteomes" id="UP000054630"/>
    </source>
</evidence>
<comment type="caution">
    <text evidence="1">The sequence shown here is derived from an EMBL/GenBank/DDBJ whole genome shotgun (WGS) entry which is preliminary data.</text>
</comment>
<dbReference type="Proteomes" id="UP000054630">
    <property type="component" value="Unassembled WGS sequence"/>
</dbReference>
<protein>
    <submittedName>
        <fullName evidence="1">Uncharacterized protein</fullName>
    </submittedName>
</protein>
<organism evidence="1 2">
    <name type="scientific">Trichinella nelsoni</name>
    <dbReference type="NCBI Taxonomy" id="6336"/>
    <lineage>
        <taxon>Eukaryota</taxon>
        <taxon>Metazoa</taxon>
        <taxon>Ecdysozoa</taxon>
        <taxon>Nematoda</taxon>
        <taxon>Enoplea</taxon>
        <taxon>Dorylaimia</taxon>
        <taxon>Trichinellida</taxon>
        <taxon>Trichinellidae</taxon>
        <taxon>Trichinella</taxon>
    </lineage>
</organism>
<reference evidence="1 2" key="1">
    <citation type="submission" date="2015-01" db="EMBL/GenBank/DDBJ databases">
        <title>Evolution of Trichinella species and genotypes.</title>
        <authorList>
            <person name="Korhonen P.K."/>
            <person name="Edoardo P."/>
            <person name="Giuseppe L.R."/>
            <person name="Gasser R.B."/>
        </authorList>
    </citation>
    <scope>NUCLEOTIDE SEQUENCE [LARGE SCALE GENOMIC DNA]</scope>
    <source>
        <strain evidence="1">ISS37</strain>
    </source>
</reference>